<dbReference type="UniPathway" id="UPA00343"/>
<keyword evidence="1" id="KW-0067">ATP-binding</keyword>
<dbReference type="GO" id="GO:0016301">
    <property type="term" value="F:kinase activity"/>
    <property type="evidence" value="ECO:0007669"/>
    <property type="project" value="UniProtKB-KW"/>
</dbReference>
<dbReference type="UniPathway" id="UPA00544"/>
<evidence type="ECO:0000313" key="2">
    <source>
        <dbReference type="EMBL" id="MBO1107590.1"/>
    </source>
</evidence>
<dbReference type="GO" id="GO:0016773">
    <property type="term" value="F:phosphotransferase activity, alcohol group as acceptor"/>
    <property type="evidence" value="ECO:0007669"/>
    <property type="project" value="UniProtKB-UniRule"/>
</dbReference>
<gene>
    <name evidence="1" type="primary">anmK</name>
    <name evidence="2" type="ORF">J2R62_05005</name>
</gene>
<dbReference type="PANTHER" id="PTHR30605">
    <property type="entry name" value="ANHYDRO-N-ACETYLMURAMIC ACID KINASE"/>
    <property type="match status" value="1"/>
</dbReference>
<comment type="similarity">
    <text evidence="1">Belongs to the anhydro-N-acetylmuramic acid kinase family.</text>
</comment>
<dbReference type="GO" id="GO:0006040">
    <property type="term" value="P:amino sugar metabolic process"/>
    <property type="evidence" value="ECO:0007669"/>
    <property type="project" value="InterPro"/>
</dbReference>
<accession>A0A8I2B448</accession>
<dbReference type="HAMAP" id="MF_01270">
    <property type="entry name" value="AnhMurNAc_kinase"/>
    <property type="match status" value="1"/>
</dbReference>
<dbReference type="GO" id="GO:0097175">
    <property type="term" value="P:1,6-anhydro-N-acetyl-beta-muramic acid catabolic process"/>
    <property type="evidence" value="ECO:0007669"/>
    <property type="project" value="UniProtKB-UniRule"/>
</dbReference>
<dbReference type="EC" id="2.7.1.170" evidence="1"/>
<dbReference type="Proteomes" id="UP000664658">
    <property type="component" value="Unassembled WGS sequence"/>
</dbReference>
<comment type="pathway">
    <text evidence="1">Amino-sugar metabolism; 1,6-anhydro-N-acetylmuramate degradation.</text>
</comment>
<dbReference type="NCBIfam" id="NF007148">
    <property type="entry name" value="PRK09585.3-2"/>
    <property type="match status" value="1"/>
</dbReference>
<sequence>MEKYIGLMSGTSLDGVDSVLIETDGQQVTLLANDFLPMPAALKHAVLDVCHGQSTTLVAIGQLDQRLGTFFANAVQQLLAKSGVEAAQIRAIGSHGQTVFHDPQGPYPFTLQLGDANIIAARTGICTVADFRRKDVALGGQGAPLVPAFHAALFGTHSARAVLNIGGMANITLLQPQGPVLGFDTGPGNVLLDYWVMQHTGQSFDRDAEFARQGKVNEALLQCLLQEPYFSQPAPKSTGRELFNPAWLLPKLHAFAHLSAVDVQATLTELTAVTIAEQLQHRGLSEVLVCGGGVHNPLLMARLQALLPSSTVLSTASRGVDPDYMEAMAFAWLAWCGVHHQPGNLPAVTGASQLAVLGAIYPA</sequence>
<evidence type="ECO:0000313" key="3">
    <source>
        <dbReference type="Proteomes" id="UP000664658"/>
    </source>
</evidence>
<comment type="pathway">
    <text evidence="1">Cell wall biogenesis; peptidoglycan recycling.</text>
</comment>
<keyword evidence="1" id="KW-0547">Nucleotide-binding</keyword>
<evidence type="ECO:0000256" key="1">
    <source>
        <dbReference type="HAMAP-Rule" id="MF_01270"/>
    </source>
</evidence>
<reference evidence="2" key="1">
    <citation type="submission" date="2021-03" db="EMBL/GenBank/DDBJ databases">
        <title>Plesiomonas shigelloides zfcc0051, isolated from zebrafish feces.</title>
        <authorList>
            <person name="Vanderhoek Z."/>
            <person name="Gaulke C."/>
        </authorList>
    </citation>
    <scope>NUCLEOTIDE SEQUENCE</scope>
    <source>
        <strain evidence="2">Zfcc0051</strain>
    </source>
</reference>
<comment type="catalytic activity">
    <reaction evidence="1">
        <text>1,6-anhydro-N-acetyl-beta-muramate + ATP + H2O = N-acetyl-D-muramate 6-phosphate + ADP + H(+)</text>
        <dbReference type="Rhea" id="RHEA:24952"/>
        <dbReference type="ChEBI" id="CHEBI:15377"/>
        <dbReference type="ChEBI" id="CHEBI:15378"/>
        <dbReference type="ChEBI" id="CHEBI:30616"/>
        <dbReference type="ChEBI" id="CHEBI:58690"/>
        <dbReference type="ChEBI" id="CHEBI:58722"/>
        <dbReference type="ChEBI" id="CHEBI:456216"/>
        <dbReference type="EC" id="2.7.1.170"/>
    </reaction>
</comment>
<keyword evidence="1 2" id="KW-0808">Transferase</keyword>
<comment type="caution">
    <text evidence="2">The sequence shown here is derived from an EMBL/GenBank/DDBJ whole genome shotgun (WGS) entry which is preliminary data.</text>
</comment>
<keyword evidence="1" id="KW-0119">Carbohydrate metabolism</keyword>
<protein>
    <recommendedName>
        <fullName evidence="1">Anhydro-N-acetylmuramic acid kinase</fullName>
        <ecNumber evidence="1">2.7.1.170</ecNumber>
    </recommendedName>
    <alternativeName>
        <fullName evidence="1">AnhMurNAc kinase</fullName>
    </alternativeName>
</protein>
<dbReference type="EMBL" id="JAFNAA010000004">
    <property type="protein sequence ID" value="MBO1107590.1"/>
    <property type="molecule type" value="Genomic_DNA"/>
</dbReference>
<proteinExistence type="inferred from homology"/>
<dbReference type="Gene3D" id="3.30.420.40">
    <property type="match status" value="2"/>
</dbReference>
<dbReference type="InterPro" id="IPR005338">
    <property type="entry name" value="Anhydro_N_Ac-Mur_kinase"/>
</dbReference>
<dbReference type="SUPFAM" id="SSF53067">
    <property type="entry name" value="Actin-like ATPase domain"/>
    <property type="match status" value="1"/>
</dbReference>
<feature type="binding site" evidence="1">
    <location>
        <begin position="10"/>
        <end position="17"/>
    </location>
    <ligand>
        <name>ATP</name>
        <dbReference type="ChEBI" id="CHEBI:30616"/>
    </ligand>
</feature>
<organism evidence="2 3">
    <name type="scientific">Plesiomonas shigelloides</name>
    <name type="common">Aeromonas shigelloides</name>
    <dbReference type="NCBI Taxonomy" id="703"/>
    <lineage>
        <taxon>Bacteria</taxon>
        <taxon>Pseudomonadati</taxon>
        <taxon>Pseudomonadota</taxon>
        <taxon>Gammaproteobacteria</taxon>
        <taxon>Enterobacterales</taxon>
        <taxon>Enterobacteriaceae</taxon>
        <taxon>Plesiomonas</taxon>
    </lineage>
</organism>
<dbReference type="AlphaFoldDB" id="A0A8I2B448"/>
<keyword evidence="1 2" id="KW-0418">Kinase</keyword>
<dbReference type="RefSeq" id="WP_207541750.1">
    <property type="nucleotide sequence ID" value="NZ_JAFNAA010000004.1"/>
</dbReference>
<comment type="function">
    <text evidence="1">Catalyzes the specific phosphorylation of 1,6-anhydro-N-acetylmuramic acid (anhMurNAc) with the simultaneous cleavage of the 1,6-anhydro ring, generating MurNAc-6-P. Is required for the utilization of anhMurNAc either imported from the medium or derived from its own cell wall murein, and thus plays a role in cell wall recycling.</text>
</comment>
<dbReference type="InterPro" id="IPR043129">
    <property type="entry name" value="ATPase_NBD"/>
</dbReference>
<dbReference type="GO" id="GO:0009254">
    <property type="term" value="P:peptidoglycan turnover"/>
    <property type="evidence" value="ECO:0007669"/>
    <property type="project" value="UniProtKB-UniRule"/>
</dbReference>
<dbReference type="NCBIfam" id="NF007139">
    <property type="entry name" value="PRK09585.1-3"/>
    <property type="match status" value="1"/>
</dbReference>
<dbReference type="PANTHER" id="PTHR30605:SF0">
    <property type="entry name" value="ANHYDRO-N-ACETYLMURAMIC ACID KINASE"/>
    <property type="match status" value="1"/>
</dbReference>
<dbReference type="Pfam" id="PF03702">
    <property type="entry name" value="AnmK"/>
    <property type="match status" value="1"/>
</dbReference>
<name>A0A8I2B448_PLESH</name>
<dbReference type="CDD" id="cd24050">
    <property type="entry name" value="ASKHA_NBD_ANMK"/>
    <property type="match status" value="1"/>
</dbReference>
<dbReference type="GO" id="GO:0005524">
    <property type="term" value="F:ATP binding"/>
    <property type="evidence" value="ECO:0007669"/>
    <property type="project" value="UniProtKB-UniRule"/>
</dbReference>